<evidence type="ECO:0000313" key="2">
    <source>
        <dbReference type="EMBL" id="KAK3198935.1"/>
    </source>
</evidence>
<feature type="domain" description="F-box" evidence="1">
    <location>
        <begin position="12"/>
        <end position="45"/>
    </location>
</feature>
<name>A0AAE0A1S8_9ROSI</name>
<sequence length="122" mass="13978">MDIKKHKYHRDWSGLPENVLATISDKLSLCEFLPLSNVCKPWRSFQKETLTTHRNPLRGFPWLVMSKGTGSGPKRCFSALENKVRKIKMPKADGGLIWGSFEDWLVIAKSLSDEPDQIYICI</sequence>
<dbReference type="InterPro" id="IPR001810">
    <property type="entry name" value="F-box_dom"/>
</dbReference>
<dbReference type="SUPFAM" id="SSF81383">
    <property type="entry name" value="F-box domain"/>
    <property type="match status" value="1"/>
</dbReference>
<dbReference type="Pfam" id="PF00646">
    <property type="entry name" value="F-box"/>
    <property type="match status" value="1"/>
</dbReference>
<reference evidence="2" key="1">
    <citation type="journal article" date="2023" name="Plant J.">
        <title>Genome sequences and population genomics provide insights into the demographic history, inbreeding, and mutation load of two 'living fossil' tree species of Dipteronia.</title>
        <authorList>
            <person name="Feng Y."/>
            <person name="Comes H.P."/>
            <person name="Chen J."/>
            <person name="Zhu S."/>
            <person name="Lu R."/>
            <person name="Zhang X."/>
            <person name="Li P."/>
            <person name="Qiu J."/>
            <person name="Olsen K.M."/>
            <person name="Qiu Y."/>
        </authorList>
    </citation>
    <scope>NUCLEOTIDE SEQUENCE</scope>
    <source>
        <strain evidence="2">NBL</strain>
    </source>
</reference>
<organism evidence="2 3">
    <name type="scientific">Dipteronia sinensis</name>
    <dbReference type="NCBI Taxonomy" id="43782"/>
    <lineage>
        <taxon>Eukaryota</taxon>
        <taxon>Viridiplantae</taxon>
        <taxon>Streptophyta</taxon>
        <taxon>Embryophyta</taxon>
        <taxon>Tracheophyta</taxon>
        <taxon>Spermatophyta</taxon>
        <taxon>Magnoliopsida</taxon>
        <taxon>eudicotyledons</taxon>
        <taxon>Gunneridae</taxon>
        <taxon>Pentapetalae</taxon>
        <taxon>rosids</taxon>
        <taxon>malvids</taxon>
        <taxon>Sapindales</taxon>
        <taxon>Sapindaceae</taxon>
        <taxon>Hippocastanoideae</taxon>
        <taxon>Acereae</taxon>
        <taxon>Dipteronia</taxon>
    </lineage>
</organism>
<proteinExistence type="predicted"/>
<accession>A0AAE0A1S8</accession>
<keyword evidence="3" id="KW-1185">Reference proteome</keyword>
<comment type="caution">
    <text evidence="2">The sequence shown here is derived from an EMBL/GenBank/DDBJ whole genome shotgun (WGS) entry which is preliminary data.</text>
</comment>
<evidence type="ECO:0000313" key="3">
    <source>
        <dbReference type="Proteomes" id="UP001281410"/>
    </source>
</evidence>
<dbReference type="AlphaFoldDB" id="A0AAE0A1S8"/>
<dbReference type="Gene3D" id="1.20.1280.50">
    <property type="match status" value="1"/>
</dbReference>
<dbReference type="Proteomes" id="UP001281410">
    <property type="component" value="Unassembled WGS sequence"/>
</dbReference>
<dbReference type="InterPro" id="IPR036047">
    <property type="entry name" value="F-box-like_dom_sf"/>
</dbReference>
<evidence type="ECO:0000259" key="1">
    <source>
        <dbReference type="Pfam" id="PF00646"/>
    </source>
</evidence>
<gene>
    <name evidence="2" type="ORF">Dsin_022350</name>
</gene>
<dbReference type="EMBL" id="JANJYJ010000007">
    <property type="protein sequence ID" value="KAK3198935.1"/>
    <property type="molecule type" value="Genomic_DNA"/>
</dbReference>
<protein>
    <recommendedName>
        <fullName evidence="1">F-box domain-containing protein</fullName>
    </recommendedName>
</protein>